<dbReference type="Pfam" id="PF16387">
    <property type="entry name" value="DUF4996"/>
    <property type="match status" value="2"/>
</dbReference>
<feature type="domain" description="GP-PDE" evidence="2">
    <location>
        <begin position="31"/>
        <end position="285"/>
    </location>
</feature>
<dbReference type="InterPro" id="IPR017946">
    <property type="entry name" value="PLC-like_Pdiesterase_TIM-brl"/>
</dbReference>
<proteinExistence type="predicted"/>
<protein>
    <submittedName>
        <fullName evidence="3">Glycerophosphodiester phosphodiesterase family protein</fullName>
    </submittedName>
</protein>
<feature type="domain" description="GP-PDE" evidence="2">
    <location>
        <begin position="310"/>
        <end position="562"/>
    </location>
</feature>
<keyword evidence="1" id="KW-0732">Signal</keyword>
<feature type="signal peptide" evidence="1">
    <location>
        <begin position="1"/>
        <end position="24"/>
    </location>
</feature>
<reference evidence="5 6" key="1">
    <citation type="journal article" date="2019" name="Nat. Med.">
        <title>A library of human gut bacterial isolates paired with longitudinal multiomics data enables mechanistic microbiome research.</title>
        <authorList>
            <person name="Poyet M."/>
            <person name="Groussin M."/>
            <person name="Gibbons S.M."/>
            <person name="Avila-Pacheco J."/>
            <person name="Jiang X."/>
            <person name="Kearney S.M."/>
            <person name="Perrotta A.R."/>
            <person name="Berdy B."/>
            <person name="Zhao S."/>
            <person name="Lieberman T.D."/>
            <person name="Swanson P.K."/>
            <person name="Smith M."/>
            <person name="Roesemann S."/>
            <person name="Alexander J.E."/>
            <person name="Rich S.A."/>
            <person name="Livny J."/>
            <person name="Vlamakis H."/>
            <person name="Clish C."/>
            <person name="Bullock K."/>
            <person name="Deik A."/>
            <person name="Scott J."/>
            <person name="Pierce K.A."/>
            <person name="Xavier R.J."/>
            <person name="Alm E.J."/>
        </authorList>
    </citation>
    <scope>NUCLEOTIDE SEQUENCE [LARGE SCALE GENOMIC DNA]</scope>
    <source>
        <strain evidence="3 6">BIOML-A1</strain>
        <strain evidence="4 5">BIOML-A4</strain>
    </source>
</reference>
<evidence type="ECO:0000313" key="6">
    <source>
        <dbReference type="Proteomes" id="UP000481616"/>
    </source>
</evidence>
<organism evidence="3 6">
    <name type="scientific">Phocaeicola dorei</name>
    <dbReference type="NCBI Taxonomy" id="357276"/>
    <lineage>
        <taxon>Bacteria</taxon>
        <taxon>Pseudomonadati</taxon>
        <taxon>Bacteroidota</taxon>
        <taxon>Bacteroidia</taxon>
        <taxon>Bacteroidales</taxon>
        <taxon>Bacteroidaceae</taxon>
        <taxon>Phocaeicola</taxon>
    </lineage>
</organism>
<dbReference type="GO" id="GO:0070291">
    <property type="term" value="P:N-acylethanolamine metabolic process"/>
    <property type="evidence" value="ECO:0007669"/>
    <property type="project" value="TreeGrafter"/>
</dbReference>
<dbReference type="CDD" id="cd08566">
    <property type="entry name" value="GDPD_AtGDE_like"/>
    <property type="match status" value="2"/>
</dbReference>
<dbReference type="SUPFAM" id="SSF51695">
    <property type="entry name" value="PLC-like phosphodiesterases"/>
    <property type="match status" value="2"/>
</dbReference>
<evidence type="ECO:0000256" key="1">
    <source>
        <dbReference type="SAM" id="SignalP"/>
    </source>
</evidence>
<name>A0A4V1YXP2_9BACT</name>
<dbReference type="Pfam" id="PF03009">
    <property type="entry name" value="GDPD"/>
    <property type="match status" value="1"/>
</dbReference>
<evidence type="ECO:0000313" key="3">
    <source>
        <dbReference type="EMBL" id="KAA5400892.1"/>
    </source>
</evidence>
<evidence type="ECO:0000313" key="5">
    <source>
        <dbReference type="Proteomes" id="UP000441162"/>
    </source>
</evidence>
<dbReference type="PANTHER" id="PTHR46320">
    <property type="entry name" value="GLYCEROPHOSPHODIESTER PHOSPHODIESTERASE 1"/>
    <property type="match status" value="1"/>
</dbReference>
<evidence type="ECO:0000259" key="2">
    <source>
        <dbReference type="PROSITE" id="PS51704"/>
    </source>
</evidence>
<dbReference type="InterPro" id="IPR030395">
    <property type="entry name" value="GP_PDE_dom"/>
</dbReference>
<dbReference type="Proteomes" id="UP000481616">
    <property type="component" value="Unassembled WGS sequence"/>
</dbReference>
<dbReference type="PROSITE" id="PS51704">
    <property type="entry name" value="GP_PDE"/>
    <property type="match status" value="2"/>
</dbReference>
<dbReference type="GO" id="GO:0008889">
    <property type="term" value="F:glycerophosphodiester phosphodiesterase activity"/>
    <property type="evidence" value="ECO:0007669"/>
    <property type="project" value="TreeGrafter"/>
</dbReference>
<dbReference type="Proteomes" id="UP000441162">
    <property type="component" value="Unassembled WGS sequence"/>
</dbReference>
<dbReference type="GO" id="GO:0006644">
    <property type="term" value="P:phospholipid metabolic process"/>
    <property type="evidence" value="ECO:0007669"/>
    <property type="project" value="TreeGrafter"/>
</dbReference>
<dbReference type="GO" id="GO:0005886">
    <property type="term" value="C:plasma membrane"/>
    <property type="evidence" value="ECO:0007669"/>
    <property type="project" value="TreeGrafter"/>
</dbReference>
<gene>
    <name evidence="4" type="ORF">F2Y51_11415</name>
    <name evidence="3" type="ORF">F2Y58_01610</name>
</gene>
<dbReference type="InterPro" id="IPR032160">
    <property type="entry name" value="DUF4996"/>
</dbReference>
<dbReference type="AlphaFoldDB" id="A0A4V1YXP2"/>
<feature type="chain" id="PRO_5043198946" evidence="1">
    <location>
        <begin position="25"/>
        <end position="568"/>
    </location>
</feature>
<dbReference type="EMBL" id="VVZA01000008">
    <property type="protein sequence ID" value="KAA5405078.1"/>
    <property type="molecule type" value="Genomic_DNA"/>
</dbReference>
<sequence length="568" mass="64350">MKNLCLIALTLGLMAQVFPSRAQALYEEGKVSVISHRGDWRNTPENSIRAIQNCIDLGVNMVEIDIKKTKDNELILLHDKTLDRTTTGKGLPQDYTLAEIKQMRLRNGAGVATSHQIPTLEEAMIVAKGKIWVNIDKGYDYFDLVEKVLEKTGTTQQVLIKAGLPYQKVVAENKAVLDKLFFMPIIDMANPDAMTMVEEYIKNMQPKVFEVCFTQIDQALQNVLDRIQKSGSKVWINTLWPSLCAGLNDDRAVEENQQDSIWGKVIEMGASFIQTDRPKELVNYLRNQGKSVNTAGYIRKKLMDRDQHYVHVVSHRGDWKQFPENSLDAINSIIQMGGDVVEIDVQRTKDGQLILMHDERLDRTTNGKGLIAETTFADIQKLFLKDHNGNVTQHKVPTLKEVLLMSKGRIMLNLDKADRFFEQVVALLQETGTTDIAILKGLQSIEEINNRLGVHLDSIIFMPMVRMDNDDAEQRITSFVNEMAPVVFEVGYQKSDNPLPLKAKKLVARKSLLWYNSLKGRNGNHDDVVSKADPDAGYGYLIDKLGARMIQTDEPARLIEYLRSRDLH</sequence>
<evidence type="ECO:0000313" key="4">
    <source>
        <dbReference type="EMBL" id="KAA5405078.1"/>
    </source>
</evidence>
<dbReference type="EMBL" id="VVYY01000001">
    <property type="protein sequence ID" value="KAA5400892.1"/>
    <property type="molecule type" value="Genomic_DNA"/>
</dbReference>
<dbReference type="PANTHER" id="PTHR46320:SF1">
    <property type="entry name" value="GLYCEROPHOSPHODIESTER PHOSPHODIESTERASE 1"/>
    <property type="match status" value="1"/>
</dbReference>
<accession>A0A4V1YXP2</accession>
<dbReference type="GO" id="GO:0006580">
    <property type="term" value="P:ethanolamine metabolic process"/>
    <property type="evidence" value="ECO:0007669"/>
    <property type="project" value="TreeGrafter"/>
</dbReference>
<comment type="caution">
    <text evidence="3">The sequence shown here is derived from an EMBL/GenBank/DDBJ whole genome shotgun (WGS) entry which is preliminary data.</text>
</comment>
<dbReference type="Gene3D" id="3.20.20.190">
    <property type="entry name" value="Phosphatidylinositol (PI) phosphodiesterase"/>
    <property type="match status" value="2"/>
</dbReference>